<evidence type="ECO:0000313" key="7">
    <source>
        <dbReference type="EMBL" id="BCT93323.1"/>
    </source>
</evidence>
<evidence type="ECO:0000256" key="3">
    <source>
        <dbReference type="ARBA" id="ARBA00022692"/>
    </source>
</evidence>
<sequence>MDSKQAGGASVAMEPGPGRLAHWLVPGWKRALTTIGMLGAATALGAVLVFLTQTLLARELGPDDYGLFASSLATVTMIAPLAGFGLTQFRLKVYGIEGWAAARWLRPSLRFTTGTTIAALAIIVFWALFVAPDADTRFDLLVLTPVVLSILAIDLMSNRLRLEDRYGQMASWQLAIPASRFVVALALLLVPTLTGRFVSISYALISLALVGFALPQLRGMIRGEIDLRGHGPRVDIPAPTQPPRVAEVWSQAWMYGMVAVLYPVFFQISTILLKYLAGDAYAGIYSIALAIMTAIYLIPATIYQKFLLSKLHRWAAHDQPKFWLVYKRGNLGMFLLGLAVSASLVVVAPFVVPRVFGHAYAGVTTILMILAICPPIRFLSTAMGSALLTDHHMRYRVYAMAWATGVAIVLNAALIPFFHEVGAAWATVAAETVLLLGTWHGVRHFHRAKGMHS</sequence>
<dbReference type="RefSeq" id="WP_213434251.1">
    <property type="nucleotide sequence ID" value="NZ_AP024545.1"/>
</dbReference>
<keyword evidence="3 6" id="KW-0812">Transmembrane</keyword>
<keyword evidence="4 6" id="KW-1133">Transmembrane helix</keyword>
<dbReference type="PANTHER" id="PTHR30250:SF11">
    <property type="entry name" value="O-ANTIGEN TRANSPORTER-RELATED"/>
    <property type="match status" value="1"/>
</dbReference>
<protein>
    <submittedName>
        <fullName evidence="7">Uncharacterized protein</fullName>
    </submittedName>
</protein>
<feature type="transmembrane region" description="Helical" evidence="6">
    <location>
        <begin position="31"/>
        <end position="53"/>
    </location>
</feature>
<dbReference type="InterPro" id="IPR050833">
    <property type="entry name" value="Poly_Biosynth_Transport"/>
</dbReference>
<organism evidence="7 8">
    <name type="scientific">Noviluteimonas caseinilytica</name>
    <dbReference type="NCBI Taxonomy" id="2675101"/>
    <lineage>
        <taxon>Bacteria</taxon>
        <taxon>Pseudomonadati</taxon>
        <taxon>Pseudomonadota</taxon>
        <taxon>Gammaproteobacteria</taxon>
        <taxon>Lysobacterales</taxon>
        <taxon>Lysobacteraceae</taxon>
        <taxon>Noviluteimonas</taxon>
    </lineage>
</organism>
<evidence type="ECO:0000313" key="8">
    <source>
        <dbReference type="Proteomes" id="UP000681317"/>
    </source>
</evidence>
<evidence type="ECO:0000256" key="6">
    <source>
        <dbReference type="SAM" id="Phobius"/>
    </source>
</evidence>
<dbReference type="Pfam" id="PF01943">
    <property type="entry name" value="Polysacc_synt"/>
    <property type="match status" value="1"/>
</dbReference>
<evidence type="ECO:0000256" key="1">
    <source>
        <dbReference type="ARBA" id="ARBA00004651"/>
    </source>
</evidence>
<evidence type="ECO:0000256" key="4">
    <source>
        <dbReference type="ARBA" id="ARBA00022989"/>
    </source>
</evidence>
<evidence type="ECO:0000256" key="5">
    <source>
        <dbReference type="ARBA" id="ARBA00023136"/>
    </source>
</evidence>
<feature type="transmembrane region" description="Helical" evidence="6">
    <location>
        <begin position="282"/>
        <end position="303"/>
    </location>
</feature>
<feature type="transmembrane region" description="Helical" evidence="6">
    <location>
        <begin position="397"/>
        <end position="418"/>
    </location>
</feature>
<name>A0ABM7Q7K0_9GAMM</name>
<keyword evidence="5 6" id="KW-0472">Membrane</keyword>
<feature type="transmembrane region" description="Helical" evidence="6">
    <location>
        <begin position="108"/>
        <end position="128"/>
    </location>
</feature>
<reference evidence="7 8" key="1">
    <citation type="submission" date="2021-03" db="EMBL/GenBank/DDBJ databases">
        <title>Complete Genome Sequences of Two Lysobacter Strains Isolated from Sea Water (Lysobacter caseinilyticus) and Soil (Lysobacter helvus) in South Korea.</title>
        <authorList>
            <person name="Watanabe Y."/>
            <person name="Arakawa K."/>
        </authorList>
    </citation>
    <scope>NUCLEOTIDE SEQUENCE [LARGE SCALE GENOMIC DNA]</scope>
    <source>
        <strain evidence="7 8">KVB24</strain>
    </source>
</reference>
<gene>
    <name evidence="7" type="ORF">LYSCAS_23470</name>
</gene>
<feature type="transmembrane region" description="Helical" evidence="6">
    <location>
        <begin position="331"/>
        <end position="352"/>
    </location>
</feature>
<evidence type="ECO:0000256" key="2">
    <source>
        <dbReference type="ARBA" id="ARBA00022475"/>
    </source>
</evidence>
<dbReference type="Proteomes" id="UP000681317">
    <property type="component" value="Chromosome"/>
</dbReference>
<feature type="transmembrane region" description="Helical" evidence="6">
    <location>
        <begin position="252"/>
        <end position="276"/>
    </location>
</feature>
<keyword evidence="2" id="KW-1003">Cell membrane</keyword>
<keyword evidence="8" id="KW-1185">Reference proteome</keyword>
<proteinExistence type="predicted"/>
<dbReference type="EMBL" id="AP024545">
    <property type="protein sequence ID" value="BCT93323.1"/>
    <property type="molecule type" value="Genomic_DNA"/>
</dbReference>
<feature type="transmembrane region" description="Helical" evidence="6">
    <location>
        <begin position="65"/>
        <end position="87"/>
    </location>
</feature>
<feature type="transmembrane region" description="Helical" evidence="6">
    <location>
        <begin position="358"/>
        <end position="376"/>
    </location>
</feature>
<dbReference type="InterPro" id="IPR002797">
    <property type="entry name" value="Polysacc_synth"/>
</dbReference>
<dbReference type="PANTHER" id="PTHR30250">
    <property type="entry name" value="PST FAMILY PREDICTED COLANIC ACID TRANSPORTER"/>
    <property type="match status" value="1"/>
</dbReference>
<feature type="transmembrane region" description="Helical" evidence="6">
    <location>
        <begin position="140"/>
        <end position="157"/>
    </location>
</feature>
<comment type="subcellular location">
    <subcellularLocation>
        <location evidence="1">Cell membrane</location>
        <topology evidence="1">Multi-pass membrane protein</topology>
    </subcellularLocation>
</comment>
<accession>A0ABM7Q7K0</accession>